<dbReference type="STRING" id="535722.E4UT81"/>
<reference evidence="4" key="1">
    <citation type="journal article" date="2012" name="MBio">
        <title>Comparative genome analysis of Trichophyton rubrum and related dermatophytes reveals candidate genes involved in infection.</title>
        <authorList>
            <person name="Martinez D.A."/>
            <person name="Oliver B.G."/>
            <person name="Graeser Y."/>
            <person name="Goldberg J.M."/>
            <person name="Li W."/>
            <person name="Martinez-Rossi N.M."/>
            <person name="Monod M."/>
            <person name="Shelest E."/>
            <person name="Barton R.C."/>
            <person name="Birch E."/>
            <person name="Brakhage A.A."/>
            <person name="Chen Z."/>
            <person name="Gurr S.J."/>
            <person name="Heiman D."/>
            <person name="Heitman J."/>
            <person name="Kosti I."/>
            <person name="Rossi A."/>
            <person name="Saif S."/>
            <person name="Samalova M."/>
            <person name="Saunders C.W."/>
            <person name="Shea T."/>
            <person name="Summerbell R.C."/>
            <person name="Xu J."/>
            <person name="Young S."/>
            <person name="Zeng Q."/>
            <person name="Birren B.W."/>
            <person name="Cuomo C.A."/>
            <person name="White T.C."/>
        </authorList>
    </citation>
    <scope>NUCLEOTIDE SEQUENCE [LARGE SCALE GENOMIC DNA]</scope>
    <source>
        <strain evidence="4">ATCC MYA-4604 / CBS 118893</strain>
    </source>
</reference>
<dbReference type="PROSITE" id="PS51468">
    <property type="entry name" value="VIT"/>
    <property type="match status" value="1"/>
</dbReference>
<dbReference type="EMBL" id="DS989824">
    <property type="protein sequence ID" value="EFR01477.1"/>
    <property type="molecule type" value="Genomic_DNA"/>
</dbReference>
<dbReference type="eggNOG" id="KOG1037">
    <property type="taxonomic scope" value="Eukaryota"/>
</dbReference>
<organism evidence="4">
    <name type="scientific">Arthroderma gypseum (strain ATCC MYA-4604 / CBS 118893)</name>
    <name type="common">Microsporum gypseum</name>
    <dbReference type="NCBI Taxonomy" id="535722"/>
    <lineage>
        <taxon>Eukaryota</taxon>
        <taxon>Fungi</taxon>
        <taxon>Dikarya</taxon>
        <taxon>Ascomycota</taxon>
        <taxon>Pezizomycotina</taxon>
        <taxon>Eurotiomycetes</taxon>
        <taxon>Eurotiomycetidae</taxon>
        <taxon>Onygenales</taxon>
        <taxon>Arthrodermataceae</taxon>
        <taxon>Nannizzia</taxon>
    </lineage>
</organism>
<evidence type="ECO:0000313" key="3">
    <source>
        <dbReference type="EMBL" id="EFR01477.1"/>
    </source>
</evidence>
<dbReference type="InterPro" id="IPR002035">
    <property type="entry name" value="VWF_A"/>
</dbReference>
<dbReference type="Proteomes" id="UP000002669">
    <property type="component" value="Unassembled WGS sequence"/>
</dbReference>
<dbReference type="AlphaFoldDB" id="E4UT81"/>
<dbReference type="PANTHER" id="PTHR45737">
    <property type="entry name" value="VON WILLEBRAND FACTOR A DOMAIN-CONTAINING PROTEIN 5A"/>
    <property type="match status" value="1"/>
</dbReference>
<dbReference type="SMART" id="SM00327">
    <property type="entry name" value="VWA"/>
    <property type="match status" value="1"/>
</dbReference>
<dbReference type="VEuPathDB" id="FungiDB:MGYG_04485"/>
<dbReference type="HOGENOM" id="CLU_003826_1_0_1"/>
<dbReference type="Pfam" id="PF08487">
    <property type="entry name" value="VIT"/>
    <property type="match status" value="1"/>
</dbReference>
<dbReference type="Pfam" id="PF13768">
    <property type="entry name" value="VWA_3"/>
    <property type="match status" value="1"/>
</dbReference>
<sequence length="943" mass="104866">MEALTGIVFEDVEPPNPYLKTPWIPISPVAKRVPYSFTAFVNRMRDLIPGYKPKYARPRLLQERQALLPASSTSVVVHIVQDIARTTIVQAFNNDSQATIRDGKYQFPVPYGSNIVDFKCKIGNREIQGQVKPRDTAQEEFDNARNRGQTAGLVKQDTPEIFTTELGNIPDKTTVNAELSLIFFLKHNLAQRSSIATLTIPRYIAPRYGRPDCKVDQNGPPLGKLSISVEILNADKIDWIESYTHDIIVKRRVKEKAFQSWADFVADSPSHRSPSVANVRLPSGHTSLKWDFVLRISTISSAKLFKPRASLEIHPLIEGHSATMIEIPAEFMLQRQASVNNKEIIFLVDRSGSMSSKIPGLISAMQIYLRSLPLSIPFNICSFGSTFELLWKESKAYSDTTLDEALTHVSKFSASLGGTDLLPALERAVMQQQQSFLDVIVLTDGEVWRLEETLRFVKLTHTVSKKAVRFFSLGIGHAVSHELVEGIAKFGGGYAEIIPPAKTTGWEDRLVAVLRASLTGHATSMSIEVEGLDIHNEHNEAAISAPTIQMSPGDMSTLSPFGRNRIFILAQNGQINSNSIIKIKSSQDGKVSSTTIPVMALQEKDSLLHKFAARALLSDLERASSWIQRDHRIREGADTASWTKIEGERLGCQWSLVSKWTSFVAVEAIRTYDREKPSPEIINVPRYETVDGDDWGLLHPVVARRAPIPVVEGIKKESKRNFKTTQVPVSDGPILRSLGPCEPIYHGSQPRTSESYSSCSSSELSHFYAAPSTSELTRDGHIRDSGFTADDLLFDNNASVVRRGGDTSDTFDPRNLTTHLSSTTPPEEFVWHIVSYQRADGCFLLRRRGIGKMKLGSEIMTIAEGLFSDAISLEIAITIVIVALLEERFPNLRDMWLLIVQKAREYIGIPELDEHPSMLAAKSGVNSIAESAFQEGIHRNIAN</sequence>
<feature type="domain" description="VWFA" evidence="1">
    <location>
        <begin position="343"/>
        <end position="514"/>
    </location>
</feature>
<dbReference type="Gene3D" id="3.40.50.410">
    <property type="entry name" value="von Willebrand factor, type A domain"/>
    <property type="match status" value="1"/>
</dbReference>
<dbReference type="RefSeq" id="XP_003174307.1">
    <property type="nucleotide sequence ID" value="XM_003174259.1"/>
</dbReference>
<dbReference type="PROSITE" id="PS50234">
    <property type="entry name" value="VWFA"/>
    <property type="match status" value="1"/>
</dbReference>
<dbReference type="PANTHER" id="PTHR45737:SF4">
    <property type="entry name" value="VON WILLEBRAND DOMAIN PROTEIN (AFU_ORTHOLOGUE AFUA_4G01160)"/>
    <property type="match status" value="1"/>
</dbReference>
<dbReference type="InterPro" id="IPR036465">
    <property type="entry name" value="vWFA_dom_sf"/>
</dbReference>
<feature type="domain" description="VIT" evidence="2">
    <location>
        <begin position="54"/>
        <end position="183"/>
    </location>
</feature>
<dbReference type="InParanoid" id="E4UT81"/>
<name>E4UT81_ARTGP</name>
<dbReference type="OMA" id="PFNICSF"/>
<dbReference type="SMART" id="SM00609">
    <property type="entry name" value="VIT"/>
    <property type="match status" value="1"/>
</dbReference>
<accession>E4UT81</accession>
<dbReference type="GeneID" id="10029599"/>
<proteinExistence type="predicted"/>
<evidence type="ECO:0000313" key="4">
    <source>
        <dbReference type="Proteomes" id="UP000002669"/>
    </source>
</evidence>
<dbReference type="OrthoDB" id="1729737at2759"/>
<dbReference type="InterPro" id="IPR013694">
    <property type="entry name" value="VIT"/>
</dbReference>
<protein>
    <submittedName>
        <fullName evidence="3">von Willebrand domain-containing protein</fullName>
    </submittedName>
</protein>
<evidence type="ECO:0000259" key="1">
    <source>
        <dbReference type="PROSITE" id="PS50234"/>
    </source>
</evidence>
<evidence type="ECO:0000259" key="2">
    <source>
        <dbReference type="PROSITE" id="PS51468"/>
    </source>
</evidence>
<keyword evidence="4" id="KW-1185">Reference proteome</keyword>
<gene>
    <name evidence="3" type="ORF">MGYG_04485</name>
</gene>
<dbReference type="SUPFAM" id="SSF53300">
    <property type="entry name" value="vWA-like"/>
    <property type="match status" value="1"/>
</dbReference>